<proteinExistence type="predicted"/>
<evidence type="ECO:0000313" key="4">
    <source>
        <dbReference type="Proteomes" id="UP000591071"/>
    </source>
</evidence>
<evidence type="ECO:0000313" key="5">
    <source>
        <dbReference type="Proteomes" id="UP001605989"/>
    </source>
</evidence>
<dbReference type="EMBL" id="JABAFG010000004">
    <property type="protein sequence ID" value="NME27634.1"/>
    <property type="molecule type" value="Genomic_DNA"/>
</dbReference>
<dbReference type="PROSITE" id="PS51257">
    <property type="entry name" value="PROKAR_LIPOPROTEIN"/>
    <property type="match status" value="1"/>
</dbReference>
<comment type="caution">
    <text evidence="3">The sequence shown here is derived from an EMBL/GenBank/DDBJ whole genome shotgun (WGS) entry which is preliminary data.</text>
</comment>
<keyword evidence="1" id="KW-1133">Transmembrane helix</keyword>
<organism evidence="3 4">
    <name type="scientific">Megasphaera hexanoica</name>
    <dbReference type="NCBI Taxonomy" id="1675036"/>
    <lineage>
        <taxon>Bacteria</taxon>
        <taxon>Bacillati</taxon>
        <taxon>Bacillota</taxon>
        <taxon>Negativicutes</taxon>
        <taxon>Veillonellales</taxon>
        <taxon>Veillonellaceae</taxon>
        <taxon>Megasphaera</taxon>
    </lineage>
</organism>
<sequence length="93" mass="10424">MADSPRPRTLRAAYLMLYTLGGCCTAVCVALLAWVAFCIAMEKEPLAAISFLPHVPAAVILLLILAIMVLGVVCWQWGARFHQRYEEYVLKQR</sequence>
<keyword evidence="1" id="KW-0812">Transmembrane</keyword>
<reference evidence="2 5" key="2">
    <citation type="submission" date="2024-10" db="EMBL/GenBank/DDBJ databases">
        <authorList>
            <person name="Sang B.-I."/>
            <person name="Prabhaharan D."/>
        </authorList>
    </citation>
    <scope>NUCLEOTIDE SEQUENCE [LARGE SCALE GENOMIC DNA]</scope>
    <source>
        <strain evidence="2 5">MH</strain>
    </source>
</reference>
<dbReference type="Proteomes" id="UP000591071">
    <property type="component" value="Unassembled WGS sequence"/>
</dbReference>
<name>A0A848BTW8_9FIRM</name>
<dbReference type="KEGG" id="mhw:ACT01_04100"/>
<protein>
    <submittedName>
        <fullName evidence="3">Uncharacterized protein</fullName>
    </submittedName>
</protein>
<evidence type="ECO:0000313" key="2">
    <source>
        <dbReference type="EMBL" id="MFG6272839.1"/>
    </source>
</evidence>
<keyword evidence="5" id="KW-1185">Reference proteome</keyword>
<dbReference type="Proteomes" id="UP001605989">
    <property type="component" value="Unassembled WGS sequence"/>
</dbReference>
<keyword evidence="1" id="KW-0472">Membrane</keyword>
<dbReference type="RefSeq" id="WP_059076067.1">
    <property type="nucleotide sequence ID" value="NZ_CP011940.1"/>
</dbReference>
<dbReference type="EMBL" id="JBIEKR010000005">
    <property type="protein sequence ID" value="MFG6272839.1"/>
    <property type="molecule type" value="Genomic_DNA"/>
</dbReference>
<evidence type="ECO:0000256" key="1">
    <source>
        <dbReference type="SAM" id="Phobius"/>
    </source>
</evidence>
<feature type="transmembrane region" description="Helical" evidence="1">
    <location>
        <begin position="57"/>
        <end position="78"/>
    </location>
</feature>
<feature type="transmembrane region" description="Helical" evidence="1">
    <location>
        <begin position="12"/>
        <end position="37"/>
    </location>
</feature>
<accession>A0A848BTW8</accession>
<gene>
    <name evidence="2" type="ORF">ACGTZG_06505</name>
    <name evidence="3" type="ORF">HF872_03185</name>
</gene>
<evidence type="ECO:0000313" key="3">
    <source>
        <dbReference type="EMBL" id="NME27634.1"/>
    </source>
</evidence>
<dbReference type="OrthoDB" id="1625697at2"/>
<dbReference type="AlphaFoldDB" id="A0A848BTW8"/>
<reference evidence="3 4" key="1">
    <citation type="submission" date="2020-04" db="EMBL/GenBank/DDBJ databases">
        <authorList>
            <person name="Hitch T.C.A."/>
            <person name="Wylensek D."/>
            <person name="Clavel T."/>
        </authorList>
    </citation>
    <scope>NUCLEOTIDE SEQUENCE [LARGE SCALE GENOMIC DNA]</scope>
    <source>
        <strain evidence="3 4">Oil-RF-744-FAT-WT-6-1</strain>
    </source>
</reference>